<dbReference type="PRINTS" id="PR00081">
    <property type="entry name" value="GDHRDH"/>
</dbReference>
<comment type="similarity">
    <text evidence="1">Belongs to the short-chain dehydrogenases/reductases (SDR) family.</text>
</comment>
<dbReference type="NCBIfam" id="NF005559">
    <property type="entry name" value="PRK07231.1"/>
    <property type="match status" value="1"/>
</dbReference>
<dbReference type="PROSITE" id="PS00061">
    <property type="entry name" value="ADH_SHORT"/>
    <property type="match status" value="1"/>
</dbReference>
<proteinExistence type="inferred from homology"/>
<organism evidence="3">
    <name type="scientific">Cupriavidus pinatubonensis (strain JMP 134 / LMG 1197)</name>
    <name type="common">Cupriavidus necator (strain JMP 134)</name>
    <dbReference type="NCBI Taxonomy" id="264198"/>
    <lineage>
        <taxon>Bacteria</taxon>
        <taxon>Pseudomonadati</taxon>
        <taxon>Pseudomonadota</taxon>
        <taxon>Betaproteobacteria</taxon>
        <taxon>Burkholderiales</taxon>
        <taxon>Burkholderiaceae</taxon>
        <taxon>Cupriavidus</taxon>
    </lineage>
</organism>
<dbReference type="STRING" id="264198.Reut_B5464"/>
<evidence type="ECO:0000313" key="3">
    <source>
        <dbReference type="EMBL" id="AAZ64809.1"/>
    </source>
</evidence>
<dbReference type="KEGG" id="reu:Reut_B5464"/>
<gene>
    <name evidence="3" type="ordered locus">Reut_B5464</name>
</gene>
<dbReference type="GO" id="GO:0016491">
    <property type="term" value="F:oxidoreductase activity"/>
    <property type="evidence" value="ECO:0007669"/>
    <property type="project" value="UniProtKB-KW"/>
</dbReference>
<dbReference type="eggNOG" id="COG1028">
    <property type="taxonomic scope" value="Bacteria"/>
</dbReference>
<dbReference type="NCBIfam" id="NF009466">
    <property type="entry name" value="PRK12826.1-2"/>
    <property type="match status" value="1"/>
</dbReference>
<evidence type="ECO:0000256" key="2">
    <source>
        <dbReference type="ARBA" id="ARBA00023002"/>
    </source>
</evidence>
<evidence type="ECO:0000256" key="1">
    <source>
        <dbReference type="ARBA" id="ARBA00006484"/>
    </source>
</evidence>
<sequence>MEYIDMKLKDKVAIVTGGASGIGEATVRLFASQGASVVIADRSALGEKLARELSESSLAAHYSEVDVSREDDTRRLIDDTVSRFGRLDIMVANAGIAHPSAPVEDVSVEQWQQMIDVNLTGVFLSNKLAIVQMKKQGTGGAIVNMASILGHVGMPGAASYNAAKGGVVNLTRSLGVSHAQDGIRVNAVCPGFVATPLIERATEEARARLVAAHPIGRLGHADEVAKAVLFLASDDASFIVGTSLMVDGGYCAQ</sequence>
<dbReference type="EMBL" id="CP000091">
    <property type="protein sequence ID" value="AAZ64809.1"/>
    <property type="molecule type" value="Genomic_DNA"/>
</dbReference>
<dbReference type="PANTHER" id="PTHR24321:SF8">
    <property type="entry name" value="ESTRADIOL 17-BETA-DEHYDROGENASE 8-RELATED"/>
    <property type="match status" value="1"/>
</dbReference>
<dbReference type="Pfam" id="PF13561">
    <property type="entry name" value="adh_short_C2"/>
    <property type="match status" value="1"/>
</dbReference>
<protein>
    <submittedName>
        <fullName evidence="3">NAD-dependent epimerase/dehydratase:Short-chain dehydrogenase/reductase SDR</fullName>
    </submittedName>
</protein>
<dbReference type="PRINTS" id="PR00080">
    <property type="entry name" value="SDRFAMILY"/>
</dbReference>
<name>Q46PX5_CUPPJ</name>
<keyword evidence="2" id="KW-0560">Oxidoreductase</keyword>
<dbReference type="AlphaFoldDB" id="Q46PX5"/>
<accession>Q46PX5</accession>
<dbReference type="HOGENOM" id="CLU_010194_2_10_4"/>
<dbReference type="SUPFAM" id="SSF51735">
    <property type="entry name" value="NAD(P)-binding Rossmann-fold domains"/>
    <property type="match status" value="1"/>
</dbReference>
<dbReference type="PANTHER" id="PTHR24321">
    <property type="entry name" value="DEHYDROGENASES, SHORT CHAIN"/>
    <property type="match status" value="1"/>
</dbReference>
<dbReference type="InterPro" id="IPR002347">
    <property type="entry name" value="SDR_fam"/>
</dbReference>
<dbReference type="FunFam" id="3.40.50.720:FF:000084">
    <property type="entry name" value="Short-chain dehydrogenase reductase"/>
    <property type="match status" value="1"/>
</dbReference>
<dbReference type="InterPro" id="IPR020904">
    <property type="entry name" value="Sc_DH/Rdtase_CS"/>
</dbReference>
<dbReference type="InterPro" id="IPR036291">
    <property type="entry name" value="NAD(P)-bd_dom_sf"/>
</dbReference>
<reference evidence="3" key="1">
    <citation type="submission" date="2005-08" db="EMBL/GenBank/DDBJ databases">
        <title>Complete sequence of chromosome 2 of Ralstonia eutropha JMP134.</title>
        <authorList>
            <person name="Copeland A."/>
            <person name="Lucas S."/>
            <person name="Lapidus A."/>
            <person name="Barry K."/>
            <person name="Detter J.C."/>
            <person name="Glavina T."/>
            <person name="Hammon N."/>
            <person name="Israni S."/>
            <person name="Pitluck S."/>
            <person name="Goltsman E."/>
            <person name="Martinez M."/>
            <person name="Schmutz J."/>
            <person name="Larimer F."/>
            <person name="Land M."/>
            <person name="Lykidis A."/>
            <person name="Richardson P."/>
        </authorList>
    </citation>
    <scope>NUCLEOTIDE SEQUENCE [LARGE SCALE GENOMIC DNA]</scope>
    <source>
        <strain evidence="3">JMP134</strain>
    </source>
</reference>
<dbReference type="Gene3D" id="3.40.50.720">
    <property type="entry name" value="NAD(P)-binding Rossmann-like Domain"/>
    <property type="match status" value="1"/>
</dbReference>